<dbReference type="InterPro" id="IPR008780">
    <property type="entry name" value="Plasmodium_Vir"/>
</dbReference>
<dbReference type="AlphaFoldDB" id="A0A1A8VTQ7"/>
<protein>
    <submittedName>
        <fullName evidence="2">PIR Superfamily Protein</fullName>
    </submittedName>
</protein>
<reference evidence="3" key="1">
    <citation type="submission" date="2016-05" db="EMBL/GenBank/DDBJ databases">
        <authorList>
            <person name="Naeem Raeece"/>
        </authorList>
    </citation>
    <scope>NUCLEOTIDE SEQUENCE [LARGE SCALE GENOMIC DNA]</scope>
</reference>
<organism evidence="2 3">
    <name type="scientific">Plasmodium ovale curtisi</name>
    <dbReference type="NCBI Taxonomy" id="864141"/>
    <lineage>
        <taxon>Eukaryota</taxon>
        <taxon>Sar</taxon>
        <taxon>Alveolata</taxon>
        <taxon>Apicomplexa</taxon>
        <taxon>Aconoidasida</taxon>
        <taxon>Haemosporida</taxon>
        <taxon>Plasmodiidae</taxon>
        <taxon>Plasmodium</taxon>
        <taxon>Plasmodium (Plasmodium)</taxon>
    </lineage>
</organism>
<dbReference type="Proteomes" id="UP000078560">
    <property type="component" value="Unassembled WGS sequence"/>
</dbReference>
<evidence type="ECO:0000313" key="2">
    <source>
        <dbReference type="EMBL" id="SBS82204.1"/>
    </source>
</evidence>
<name>A0A1A8VTQ7_PLAOA</name>
<evidence type="ECO:0000313" key="3">
    <source>
        <dbReference type="Proteomes" id="UP000078560"/>
    </source>
</evidence>
<dbReference type="EMBL" id="FLQU01000197">
    <property type="protein sequence ID" value="SBS82204.1"/>
    <property type="molecule type" value="Genomic_DNA"/>
</dbReference>
<evidence type="ECO:0000256" key="1">
    <source>
        <dbReference type="SAM" id="Phobius"/>
    </source>
</evidence>
<dbReference type="Pfam" id="PF05795">
    <property type="entry name" value="Plasmodium_Vir"/>
    <property type="match status" value="1"/>
</dbReference>
<sequence length="324" mass="37873">MNLKLDDLPTIKFYNELSTRGKFDLIDNNVEAYTISKNINEWITSFKNEIGNFIKNTTEWKGGIPGKRCRDWHYYINFVKDKINDLKEDNTEIKLQWLEEIDKFSQEILNYNNVLECTTDDKNDYANIYKKWFDDLCENCYYINDNLENINISSHCQEYFSYLLENKSILDSFIEAGNVDFVYKSTSCDIQDIGDSITLINCPPSQSSVDLKTISNPELLSIYTGFLRGPKKLSSAMSRYINGGNVRIFNIIIPVISSTLGIFLIIFLLFKCTSFGSRSHKSILRKRNDEYKLEEEMYELSENTSEHNFMYSGNRPYHITYQNT</sequence>
<keyword evidence="1" id="KW-0472">Membrane</keyword>
<keyword evidence="1" id="KW-1133">Transmembrane helix</keyword>
<feature type="transmembrane region" description="Helical" evidence="1">
    <location>
        <begin position="248"/>
        <end position="270"/>
    </location>
</feature>
<accession>A0A1A8VTQ7</accession>
<keyword evidence="1" id="KW-0812">Transmembrane</keyword>
<gene>
    <name evidence="2" type="ORF">POVCU2_0014410</name>
</gene>
<proteinExistence type="predicted"/>